<dbReference type="GO" id="GO:0003857">
    <property type="term" value="F:(3S)-3-hydroxyacyl-CoA dehydrogenase (NAD+) activity"/>
    <property type="evidence" value="ECO:0007669"/>
    <property type="project" value="TreeGrafter"/>
</dbReference>
<dbReference type="WBParaSite" id="Pan_g14669.t1">
    <property type="protein sequence ID" value="Pan_g14669.t1"/>
    <property type="gene ID" value="Pan_g14669"/>
</dbReference>
<dbReference type="Pfam" id="PF01575">
    <property type="entry name" value="MaoC_dehydratas"/>
    <property type="match status" value="1"/>
</dbReference>
<reference evidence="7" key="1">
    <citation type="journal article" date="2013" name="Genetics">
        <title>The draft genome and transcriptome of Panagrellus redivivus are shaped by the harsh demands of a free-living lifestyle.</title>
        <authorList>
            <person name="Srinivasan J."/>
            <person name="Dillman A.R."/>
            <person name="Macchietto M.G."/>
            <person name="Heikkinen L."/>
            <person name="Lakso M."/>
            <person name="Fracchia K.M."/>
            <person name="Antoshechkin I."/>
            <person name="Mortazavi A."/>
            <person name="Wong G."/>
            <person name="Sternberg P.W."/>
        </authorList>
    </citation>
    <scope>NUCLEOTIDE SEQUENCE [LARGE SCALE GENOMIC DNA]</scope>
    <source>
        <strain evidence="7">MT8872</strain>
    </source>
</reference>
<dbReference type="PANTHER" id="PTHR13078">
    <property type="entry name" value="PEROXISOMAL MULTIFUNCTIONAL ENZYME TYPE 2-RELATED"/>
    <property type="match status" value="1"/>
</dbReference>
<proteinExistence type="inferred from homology"/>
<evidence type="ECO:0000256" key="1">
    <source>
        <dbReference type="ARBA" id="ARBA00004275"/>
    </source>
</evidence>
<keyword evidence="7" id="KW-1185">Reference proteome</keyword>
<feature type="domain" description="Peroxisomal multifunctional enzyme type 2-like N-terminal" evidence="6">
    <location>
        <begin position="16"/>
        <end position="141"/>
    </location>
</feature>
<evidence type="ECO:0000259" key="5">
    <source>
        <dbReference type="Pfam" id="PF01575"/>
    </source>
</evidence>
<dbReference type="GO" id="GO:0018812">
    <property type="term" value="F:3-hydroxyacyl-CoA dehydratase activity"/>
    <property type="evidence" value="ECO:0007669"/>
    <property type="project" value="UniProtKB-ARBA"/>
</dbReference>
<dbReference type="CDD" id="cd03448">
    <property type="entry name" value="HDE_HSD"/>
    <property type="match status" value="1"/>
</dbReference>
<sequence length="290" mass="31449">MDPVKARAHVPPSDDFTYTTKDVITYALGIGAKATDLQWTYENSENFHVFPVYAIAPAFSGVGISDWPGIQFDLTGILHGEQYIEVFEPLPTDGTITTQTRVVDLLDKGSGALIVSDIDITSKQNPSKKLAFLQMATFQVGGGGFGGPKTSTKSKNCVPVPKRNPDKIIEEKTSPNQAALYRLGSGDLNPLHIDPDFAAVSGFKEPILHGMCTLGFSTRHVIEAYAGGDATKFKAVKTRFTSPVSLGSTLVTEMWKEGNRIHFQTKIKETGKYATQQGYVDLIEGASSKL</sequence>
<dbReference type="GO" id="GO:0044594">
    <property type="term" value="F:17-beta-hydroxysteroid dehydrogenase (NAD+) activity"/>
    <property type="evidence" value="ECO:0007669"/>
    <property type="project" value="TreeGrafter"/>
</dbReference>
<evidence type="ECO:0000313" key="7">
    <source>
        <dbReference type="Proteomes" id="UP000492821"/>
    </source>
</evidence>
<dbReference type="GO" id="GO:0005777">
    <property type="term" value="C:peroxisome"/>
    <property type="evidence" value="ECO:0007669"/>
    <property type="project" value="UniProtKB-SubCell"/>
</dbReference>
<dbReference type="Gene3D" id="3.10.129.10">
    <property type="entry name" value="Hotdog Thioesterase"/>
    <property type="match status" value="2"/>
</dbReference>
<protein>
    <submittedName>
        <fullName evidence="8">MaoC-like domain-containing protein</fullName>
    </submittedName>
</protein>
<evidence type="ECO:0000256" key="2">
    <source>
        <dbReference type="ARBA" id="ARBA00006484"/>
    </source>
</evidence>
<name>A0A7E4UZF4_PANRE</name>
<dbReference type="FunFam" id="3.10.129.10:FF:000013">
    <property type="entry name" value="Peroxisomal multifunctional enzyme type 2"/>
    <property type="match status" value="1"/>
</dbReference>
<evidence type="ECO:0000256" key="4">
    <source>
        <dbReference type="ARBA" id="ARBA00023239"/>
    </source>
</evidence>
<dbReference type="PANTHER" id="PTHR13078:SF56">
    <property type="entry name" value="PEROXISOMAL MULTIFUNCTIONAL ENZYME TYPE 2"/>
    <property type="match status" value="1"/>
</dbReference>
<comment type="similarity">
    <text evidence="2">Belongs to the short-chain dehydrogenases/reductases (SDR) family.</text>
</comment>
<evidence type="ECO:0000313" key="8">
    <source>
        <dbReference type="WBParaSite" id="Pan_g14669.t1"/>
    </source>
</evidence>
<keyword evidence="3" id="KW-0576">Peroxisome</keyword>
<dbReference type="InterPro" id="IPR029069">
    <property type="entry name" value="HotDog_dom_sf"/>
</dbReference>
<dbReference type="Pfam" id="PF22622">
    <property type="entry name" value="MFE-2_hydrat-2_N"/>
    <property type="match status" value="1"/>
</dbReference>
<feature type="domain" description="MaoC-like" evidence="5">
    <location>
        <begin position="160"/>
        <end position="276"/>
    </location>
</feature>
<dbReference type="InterPro" id="IPR054357">
    <property type="entry name" value="MFE-2_N"/>
</dbReference>
<organism evidence="7 8">
    <name type="scientific">Panagrellus redivivus</name>
    <name type="common">Microworm</name>
    <dbReference type="NCBI Taxonomy" id="6233"/>
    <lineage>
        <taxon>Eukaryota</taxon>
        <taxon>Metazoa</taxon>
        <taxon>Ecdysozoa</taxon>
        <taxon>Nematoda</taxon>
        <taxon>Chromadorea</taxon>
        <taxon>Rhabditida</taxon>
        <taxon>Tylenchina</taxon>
        <taxon>Panagrolaimomorpha</taxon>
        <taxon>Panagrolaimoidea</taxon>
        <taxon>Panagrolaimidae</taxon>
        <taxon>Panagrellus</taxon>
    </lineage>
</organism>
<accession>A0A7E4UZF4</accession>
<keyword evidence="4" id="KW-0456">Lyase</keyword>
<dbReference type="InterPro" id="IPR002539">
    <property type="entry name" value="MaoC-like_dom"/>
</dbReference>
<comment type="subcellular location">
    <subcellularLocation>
        <location evidence="1">Peroxisome</location>
    </subcellularLocation>
</comment>
<dbReference type="Proteomes" id="UP000492821">
    <property type="component" value="Unassembled WGS sequence"/>
</dbReference>
<dbReference type="AlphaFoldDB" id="A0A7E4UZF4"/>
<dbReference type="SUPFAM" id="SSF54637">
    <property type="entry name" value="Thioesterase/thiol ester dehydrase-isomerase"/>
    <property type="match status" value="2"/>
</dbReference>
<reference evidence="8" key="2">
    <citation type="submission" date="2020-10" db="UniProtKB">
        <authorList>
            <consortium name="WormBaseParasite"/>
        </authorList>
    </citation>
    <scope>IDENTIFICATION</scope>
</reference>
<dbReference type="GO" id="GO:0006635">
    <property type="term" value="P:fatty acid beta-oxidation"/>
    <property type="evidence" value="ECO:0007669"/>
    <property type="project" value="TreeGrafter"/>
</dbReference>
<evidence type="ECO:0000256" key="3">
    <source>
        <dbReference type="ARBA" id="ARBA00023140"/>
    </source>
</evidence>
<evidence type="ECO:0000259" key="6">
    <source>
        <dbReference type="Pfam" id="PF22622"/>
    </source>
</evidence>